<dbReference type="SUPFAM" id="SSF47336">
    <property type="entry name" value="ACP-like"/>
    <property type="match status" value="1"/>
</dbReference>
<dbReference type="Pfam" id="PF00550">
    <property type="entry name" value="PP-binding"/>
    <property type="match status" value="1"/>
</dbReference>
<feature type="domain" description="Carrier" evidence="1">
    <location>
        <begin position="11"/>
        <end position="86"/>
    </location>
</feature>
<dbReference type="RefSeq" id="WP_152737149.1">
    <property type="nucleotide sequence ID" value="NZ_JACAQA010000006.1"/>
</dbReference>
<evidence type="ECO:0000259" key="1">
    <source>
        <dbReference type="PROSITE" id="PS50075"/>
    </source>
</evidence>
<dbReference type="Proteomes" id="UP000522864">
    <property type="component" value="Unassembled WGS sequence"/>
</dbReference>
<dbReference type="Gene3D" id="1.10.1200.10">
    <property type="entry name" value="ACP-like"/>
    <property type="match status" value="1"/>
</dbReference>
<evidence type="ECO:0000313" key="2">
    <source>
        <dbReference type="EMBL" id="NWB85573.1"/>
    </source>
</evidence>
<dbReference type="AlphaFoldDB" id="A0A7Y7WSS5"/>
<name>A0A7Y7WSS5_9PSED</name>
<protein>
    <submittedName>
        <fullName evidence="2">Acyl carrier protein</fullName>
    </submittedName>
</protein>
<dbReference type="EMBL" id="JACAQA010000006">
    <property type="protein sequence ID" value="NWB85573.1"/>
    <property type="molecule type" value="Genomic_DNA"/>
</dbReference>
<evidence type="ECO:0000313" key="3">
    <source>
        <dbReference type="Proteomes" id="UP000522864"/>
    </source>
</evidence>
<accession>A0A7Y7WSS5</accession>
<reference evidence="2 3" key="1">
    <citation type="submission" date="2020-04" db="EMBL/GenBank/DDBJ databases">
        <title>Molecular characterization of pseudomonads from Agaricus bisporus reveal novel blotch 2 pathogens in Western Europe.</title>
        <authorList>
            <person name="Taparia T."/>
            <person name="Krijger M."/>
            <person name="Haynes E."/>
            <person name="Elpinstone J.G."/>
            <person name="Noble R."/>
            <person name="Van Der Wolf J."/>
        </authorList>
    </citation>
    <scope>NUCLEOTIDE SEQUENCE [LARGE SCALE GENOMIC DNA]</scope>
    <source>
        <strain evidence="2 3">G9001</strain>
    </source>
</reference>
<organism evidence="2 3">
    <name type="scientific">Pseudomonas gingeri</name>
    <dbReference type="NCBI Taxonomy" id="117681"/>
    <lineage>
        <taxon>Bacteria</taxon>
        <taxon>Pseudomonadati</taxon>
        <taxon>Pseudomonadota</taxon>
        <taxon>Gammaproteobacteria</taxon>
        <taxon>Pseudomonadales</taxon>
        <taxon>Pseudomonadaceae</taxon>
        <taxon>Pseudomonas</taxon>
    </lineage>
</organism>
<proteinExistence type="predicted"/>
<dbReference type="InterPro" id="IPR009081">
    <property type="entry name" value="PP-bd_ACP"/>
</dbReference>
<sequence>MSYLVPGECDYFIEQQVMVLLAEHFSLPRRKIRFESRLLEDLGSGDVDFAELVERLNAAFRIRLSIDEVGRWRTVADLCRLVGNARGEAGSYQSSCIRAQFV</sequence>
<comment type="caution">
    <text evidence="2">The sequence shown here is derived from an EMBL/GenBank/DDBJ whole genome shotgun (WGS) entry which is preliminary data.</text>
</comment>
<dbReference type="PROSITE" id="PS50075">
    <property type="entry name" value="CARRIER"/>
    <property type="match status" value="1"/>
</dbReference>
<dbReference type="InterPro" id="IPR036736">
    <property type="entry name" value="ACP-like_sf"/>
</dbReference>
<gene>
    <name evidence="2" type="ORF">HX830_11835</name>
</gene>